<sequence length="52" mass="5890">MLSLVFCRTKFATPSEMFTDGDPENIPNRCCKSDKKVTWGSAPLILILKEEK</sequence>
<dbReference type="Proteomes" id="UP000663722">
    <property type="component" value="Chromosome"/>
</dbReference>
<organism evidence="1 2">
    <name type="scientific">Desulfonema magnum</name>
    <dbReference type="NCBI Taxonomy" id="45655"/>
    <lineage>
        <taxon>Bacteria</taxon>
        <taxon>Pseudomonadati</taxon>
        <taxon>Thermodesulfobacteriota</taxon>
        <taxon>Desulfobacteria</taxon>
        <taxon>Desulfobacterales</taxon>
        <taxon>Desulfococcaceae</taxon>
        <taxon>Desulfonema</taxon>
    </lineage>
</organism>
<name>A0A975GRB7_9BACT</name>
<evidence type="ECO:0000313" key="2">
    <source>
        <dbReference type="Proteomes" id="UP000663722"/>
    </source>
</evidence>
<keyword evidence="2" id="KW-1185">Reference proteome</keyword>
<proteinExistence type="predicted"/>
<gene>
    <name evidence="1" type="ORF">dnm_068230</name>
</gene>
<dbReference type="EMBL" id="CP061800">
    <property type="protein sequence ID" value="QTA90762.1"/>
    <property type="molecule type" value="Genomic_DNA"/>
</dbReference>
<protein>
    <submittedName>
        <fullName evidence="1">Uncharacterized protein</fullName>
    </submittedName>
</protein>
<accession>A0A975GRB7</accession>
<reference evidence="1" key="1">
    <citation type="journal article" date="2021" name="Microb. Physiol.">
        <title>Proteogenomic Insights into the Physiology of Marine, Sulfate-Reducing, Filamentous Desulfonema limicola and Desulfonema magnum.</title>
        <authorList>
            <person name="Schnaars V."/>
            <person name="Wohlbrand L."/>
            <person name="Scheve S."/>
            <person name="Hinrichs C."/>
            <person name="Reinhardt R."/>
            <person name="Rabus R."/>
        </authorList>
    </citation>
    <scope>NUCLEOTIDE SEQUENCE</scope>
    <source>
        <strain evidence="1">4be13</strain>
    </source>
</reference>
<evidence type="ECO:0000313" key="1">
    <source>
        <dbReference type="EMBL" id="QTA90762.1"/>
    </source>
</evidence>
<dbReference type="KEGG" id="dmm:dnm_068230"/>
<dbReference type="AlphaFoldDB" id="A0A975GRB7"/>